<feature type="domain" description="DUF418" evidence="2">
    <location>
        <begin position="237"/>
        <end position="399"/>
    </location>
</feature>
<organism evidence="3 4">
    <name type="scientific">Natranaerobius thermophilus (strain ATCC BAA-1301 / DSM 18059 / JW/NM-WN-LF)</name>
    <dbReference type="NCBI Taxonomy" id="457570"/>
    <lineage>
        <taxon>Bacteria</taxon>
        <taxon>Bacillati</taxon>
        <taxon>Bacillota</taxon>
        <taxon>Clostridia</taxon>
        <taxon>Natranaerobiales</taxon>
        <taxon>Natranaerobiaceae</taxon>
        <taxon>Natranaerobius</taxon>
    </lineage>
</organism>
<accession>B2A4W1</accession>
<keyword evidence="1" id="KW-0472">Membrane</keyword>
<feature type="transmembrane region" description="Helical" evidence="1">
    <location>
        <begin position="259"/>
        <end position="280"/>
    </location>
</feature>
<feature type="transmembrane region" description="Helical" evidence="1">
    <location>
        <begin position="99"/>
        <end position="118"/>
    </location>
</feature>
<evidence type="ECO:0000313" key="4">
    <source>
        <dbReference type="Proteomes" id="UP000001683"/>
    </source>
</evidence>
<keyword evidence="4" id="KW-1185">Reference proteome</keyword>
<dbReference type="RefSeq" id="WP_012446771.1">
    <property type="nucleotide sequence ID" value="NC_010718.1"/>
</dbReference>
<dbReference type="FunCoup" id="B2A4W1">
    <property type="interactions" value="29"/>
</dbReference>
<name>B2A4W1_NATTJ</name>
<feature type="transmembrane region" description="Helical" evidence="1">
    <location>
        <begin position="124"/>
        <end position="141"/>
    </location>
</feature>
<dbReference type="PANTHER" id="PTHR30590">
    <property type="entry name" value="INNER MEMBRANE PROTEIN"/>
    <property type="match status" value="1"/>
</dbReference>
<dbReference type="Pfam" id="PF04235">
    <property type="entry name" value="DUF418"/>
    <property type="match status" value="1"/>
</dbReference>
<dbReference type="eggNOG" id="COG2311">
    <property type="taxonomic scope" value="Bacteria"/>
</dbReference>
<feature type="transmembrane region" description="Helical" evidence="1">
    <location>
        <begin position="333"/>
        <end position="352"/>
    </location>
</feature>
<dbReference type="InterPro" id="IPR052529">
    <property type="entry name" value="Bact_Transport_Assoc"/>
</dbReference>
<feature type="transmembrane region" description="Helical" evidence="1">
    <location>
        <begin position="148"/>
        <end position="166"/>
    </location>
</feature>
<gene>
    <name evidence="3" type="ordered locus">Nther_0285</name>
</gene>
<keyword evidence="1" id="KW-0812">Transmembrane</keyword>
<evidence type="ECO:0000313" key="3">
    <source>
        <dbReference type="EMBL" id="ACB83883.1"/>
    </source>
</evidence>
<dbReference type="OrthoDB" id="9807744at2"/>
<dbReference type="KEGG" id="nth:Nther_0285"/>
<dbReference type="InterPro" id="IPR007349">
    <property type="entry name" value="DUF418"/>
</dbReference>
<dbReference type="STRING" id="457570.Nther_0285"/>
<feature type="transmembrane region" description="Helical" evidence="1">
    <location>
        <begin position="64"/>
        <end position="87"/>
    </location>
</feature>
<dbReference type="InParanoid" id="B2A4W1"/>
<feature type="transmembrane region" description="Helical" evidence="1">
    <location>
        <begin position="215"/>
        <end position="238"/>
    </location>
</feature>
<feature type="transmembrane region" description="Helical" evidence="1">
    <location>
        <begin position="20"/>
        <end position="44"/>
    </location>
</feature>
<dbReference type="EMBL" id="CP001034">
    <property type="protein sequence ID" value="ACB83883.1"/>
    <property type="molecule type" value="Genomic_DNA"/>
</dbReference>
<feature type="transmembrane region" description="Helical" evidence="1">
    <location>
        <begin position="292"/>
        <end position="312"/>
    </location>
</feature>
<protein>
    <recommendedName>
        <fullName evidence="2">DUF418 domain-containing protein</fullName>
    </recommendedName>
</protein>
<reference evidence="3 4" key="2">
    <citation type="journal article" date="2011" name="J. Bacteriol.">
        <title>Complete genome sequence of the anaerobic, halophilic alkalithermophile Natranaerobius thermophilus JW/NM-WN-LF.</title>
        <authorList>
            <person name="Zhao B."/>
            <person name="Mesbah N.M."/>
            <person name="Dalin E."/>
            <person name="Goodwin L."/>
            <person name="Nolan M."/>
            <person name="Pitluck S."/>
            <person name="Chertkov O."/>
            <person name="Brettin T.S."/>
            <person name="Han J."/>
            <person name="Larimer F.W."/>
            <person name="Land M.L."/>
            <person name="Hauser L."/>
            <person name="Kyrpides N."/>
            <person name="Wiegel J."/>
        </authorList>
    </citation>
    <scope>NUCLEOTIDE SEQUENCE [LARGE SCALE GENOMIC DNA]</scope>
    <source>
        <strain evidence="4">ATCC BAA-1301 / DSM 18059 / JW/NM-WN-LF</strain>
    </source>
</reference>
<evidence type="ECO:0000259" key="2">
    <source>
        <dbReference type="Pfam" id="PF04235"/>
    </source>
</evidence>
<evidence type="ECO:0000256" key="1">
    <source>
        <dbReference type="SAM" id="Phobius"/>
    </source>
</evidence>
<dbReference type="Proteomes" id="UP000001683">
    <property type="component" value="Chromosome"/>
</dbReference>
<feature type="transmembrane region" description="Helical" evidence="1">
    <location>
        <begin position="358"/>
        <end position="380"/>
    </location>
</feature>
<dbReference type="HOGENOM" id="CLU_039610_0_1_9"/>
<reference evidence="3 4" key="1">
    <citation type="submission" date="2008-04" db="EMBL/GenBank/DDBJ databases">
        <title>Complete sequence of chromosome of Natranaerobius thermophilus JW/NM-WN-LF.</title>
        <authorList>
            <consortium name="US DOE Joint Genome Institute"/>
            <person name="Copeland A."/>
            <person name="Lucas S."/>
            <person name="Lapidus A."/>
            <person name="Glavina del Rio T."/>
            <person name="Dalin E."/>
            <person name="Tice H."/>
            <person name="Bruce D."/>
            <person name="Goodwin L."/>
            <person name="Pitluck S."/>
            <person name="Chertkov O."/>
            <person name="Brettin T."/>
            <person name="Detter J.C."/>
            <person name="Han C."/>
            <person name="Kuske C.R."/>
            <person name="Schmutz J."/>
            <person name="Larimer F."/>
            <person name="Land M."/>
            <person name="Hauser L."/>
            <person name="Kyrpides N."/>
            <person name="Lykidis A."/>
            <person name="Mesbah N.M."/>
            <person name="Wiegel J."/>
        </authorList>
    </citation>
    <scope>NUCLEOTIDE SEQUENCE [LARGE SCALE GENOMIC DNA]</scope>
    <source>
        <strain evidence="4">ATCC BAA-1301 / DSM 18059 / JW/NM-WN-LF</strain>
    </source>
</reference>
<proteinExistence type="predicted"/>
<keyword evidence="1" id="KW-1133">Transmembrane helix</keyword>
<dbReference type="PANTHER" id="PTHR30590:SF2">
    <property type="entry name" value="INNER MEMBRANE PROTEIN"/>
    <property type="match status" value="1"/>
</dbReference>
<dbReference type="AlphaFoldDB" id="B2A4W1"/>
<sequence>MVQRHGAPTDPNKRVEIVDIIRGFALFGVLLVNMTLFKSTLFYWEQIPHYSGDINVFFGWMIELLATGKFYPIFSFLFGLGFYFFVSRAQKKGLKVGKLYRRRILGLLIFGLIHLVFIWSGDILHLYSVGGLFLLVFSTMSDKTIKKLMVFFFCLAVIIQGGIVFAETLTAEEDLTAEIDPREKRLQLKEDATGVYQEGDFLDILRFRVVNEVPYVMLNILLSLPDILFLFLLGLYAGRKKIFMKIGEYRQKFRWTLNRTLPIGVIGTLVYYLIMVDSIGLGPIAGDVLAEMIFYVASISLAVTYICSLSLLSQYNFPMRILSPLSNVGKMALTNYLTQSLISVSIFYGYGAGLFEQVSVTGGVAITVGIYTLQMIWSWIWMSRFRFGPFEWLWRSFTYQEFPPIKLSS</sequence>